<name>A0ACC2L1V5_PERAE</name>
<dbReference type="EMBL" id="CM056814">
    <property type="protein sequence ID" value="KAJ8627348.1"/>
    <property type="molecule type" value="Genomic_DNA"/>
</dbReference>
<proteinExistence type="predicted"/>
<evidence type="ECO:0000313" key="2">
    <source>
        <dbReference type="Proteomes" id="UP001234297"/>
    </source>
</evidence>
<dbReference type="Proteomes" id="UP001234297">
    <property type="component" value="Chromosome 6"/>
</dbReference>
<sequence length="89" mass="9437">MTFFASVLARVPSTIETAAHALSAWIVPKGRAIQQKQSRGRLYSSGRNAGASPEAKGQTESALAGTLNETSSFCLPATIFDVMLIMHAL</sequence>
<gene>
    <name evidence="1" type="ORF">MRB53_020655</name>
</gene>
<keyword evidence="2" id="KW-1185">Reference proteome</keyword>
<accession>A0ACC2L1V5</accession>
<organism evidence="1 2">
    <name type="scientific">Persea americana</name>
    <name type="common">Avocado</name>
    <dbReference type="NCBI Taxonomy" id="3435"/>
    <lineage>
        <taxon>Eukaryota</taxon>
        <taxon>Viridiplantae</taxon>
        <taxon>Streptophyta</taxon>
        <taxon>Embryophyta</taxon>
        <taxon>Tracheophyta</taxon>
        <taxon>Spermatophyta</taxon>
        <taxon>Magnoliopsida</taxon>
        <taxon>Magnoliidae</taxon>
        <taxon>Laurales</taxon>
        <taxon>Lauraceae</taxon>
        <taxon>Persea</taxon>
    </lineage>
</organism>
<reference evidence="1 2" key="1">
    <citation type="journal article" date="2022" name="Hortic Res">
        <title>A haplotype resolved chromosomal level avocado genome allows analysis of novel avocado genes.</title>
        <authorList>
            <person name="Nath O."/>
            <person name="Fletcher S.J."/>
            <person name="Hayward A."/>
            <person name="Shaw L.M."/>
            <person name="Masouleh A.K."/>
            <person name="Furtado A."/>
            <person name="Henry R.J."/>
            <person name="Mitter N."/>
        </authorList>
    </citation>
    <scope>NUCLEOTIDE SEQUENCE [LARGE SCALE GENOMIC DNA]</scope>
    <source>
        <strain evidence="2">cv. Hass</strain>
    </source>
</reference>
<evidence type="ECO:0000313" key="1">
    <source>
        <dbReference type="EMBL" id="KAJ8627348.1"/>
    </source>
</evidence>
<comment type="caution">
    <text evidence="1">The sequence shown here is derived from an EMBL/GenBank/DDBJ whole genome shotgun (WGS) entry which is preliminary data.</text>
</comment>
<protein>
    <submittedName>
        <fullName evidence="1">Uncharacterized protein</fullName>
    </submittedName>
</protein>